<dbReference type="GO" id="GO:0016757">
    <property type="term" value="F:glycosyltransferase activity"/>
    <property type="evidence" value="ECO:0007669"/>
    <property type="project" value="UniProtKB-ARBA"/>
</dbReference>
<dbReference type="RefSeq" id="WP_184147249.1">
    <property type="nucleotide sequence ID" value="NZ_JACHIK010000033.1"/>
</dbReference>
<evidence type="ECO:0000313" key="2">
    <source>
        <dbReference type="EMBL" id="MBB5045245.1"/>
    </source>
</evidence>
<name>A0A7W8DX01_9HYPH</name>
<dbReference type="EMBL" id="JACHIK010000033">
    <property type="protein sequence ID" value="MBB5045245.1"/>
    <property type="molecule type" value="Genomic_DNA"/>
</dbReference>
<evidence type="ECO:0000259" key="1">
    <source>
        <dbReference type="Pfam" id="PF13579"/>
    </source>
</evidence>
<gene>
    <name evidence="2" type="ORF">HNQ66_004676</name>
</gene>
<dbReference type="Pfam" id="PF13579">
    <property type="entry name" value="Glyco_trans_4_4"/>
    <property type="match status" value="1"/>
</dbReference>
<evidence type="ECO:0000313" key="3">
    <source>
        <dbReference type="Proteomes" id="UP000535406"/>
    </source>
</evidence>
<feature type="domain" description="Glycosyltransferase subfamily 4-like N-terminal" evidence="1">
    <location>
        <begin position="21"/>
        <end position="175"/>
    </location>
</feature>
<keyword evidence="3" id="KW-1185">Reference proteome</keyword>
<dbReference type="CDD" id="cd03808">
    <property type="entry name" value="GT4_CapM-like"/>
    <property type="match status" value="1"/>
</dbReference>
<dbReference type="PANTHER" id="PTHR12526:SF638">
    <property type="entry name" value="SPORE COAT PROTEIN SA"/>
    <property type="match status" value="1"/>
</dbReference>
<protein>
    <submittedName>
        <fullName evidence="2">Glycosyltransferase involved in cell wall biosynthesis</fullName>
    </submittedName>
</protein>
<organism evidence="2 3">
    <name type="scientific">Shinella fusca</name>
    <dbReference type="NCBI Taxonomy" id="544480"/>
    <lineage>
        <taxon>Bacteria</taxon>
        <taxon>Pseudomonadati</taxon>
        <taxon>Pseudomonadota</taxon>
        <taxon>Alphaproteobacteria</taxon>
        <taxon>Hyphomicrobiales</taxon>
        <taxon>Rhizobiaceae</taxon>
        <taxon>Shinella</taxon>
    </lineage>
</organism>
<accession>A0A7W8DX01</accession>
<comment type="caution">
    <text evidence="2">The sequence shown here is derived from an EMBL/GenBank/DDBJ whole genome shotgun (WGS) entry which is preliminary data.</text>
</comment>
<proteinExistence type="predicted"/>
<dbReference type="Gene3D" id="3.40.50.2000">
    <property type="entry name" value="Glycogen Phosphorylase B"/>
    <property type="match status" value="2"/>
</dbReference>
<reference evidence="2 3" key="1">
    <citation type="submission" date="2020-08" db="EMBL/GenBank/DDBJ databases">
        <title>Genomic Encyclopedia of Type Strains, Phase IV (KMG-IV): sequencing the most valuable type-strain genomes for metagenomic binning, comparative biology and taxonomic classification.</title>
        <authorList>
            <person name="Goeker M."/>
        </authorList>
    </citation>
    <scope>NUCLEOTIDE SEQUENCE [LARGE SCALE GENOMIC DNA]</scope>
    <source>
        <strain evidence="2 3">DSM 21319</strain>
    </source>
</reference>
<dbReference type="AlphaFoldDB" id="A0A7W8DX01"/>
<keyword evidence="2" id="KW-0808">Transferase</keyword>
<dbReference type="Pfam" id="PF13692">
    <property type="entry name" value="Glyco_trans_1_4"/>
    <property type="match status" value="1"/>
</dbReference>
<dbReference type="Proteomes" id="UP000535406">
    <property type="component" value="Unassembled WGS sequence"/>
</dbReference>
<sequence>MARVVIIAGLASSLVNFRGPLLEALREAGHEVHAIAPASDDKTLAWLRTRAITFTSIDLARSSLSPAADIKVFMQLRSALAAIRPDVVITYTIKPVIYGTLAAALSGVKRRYAMITGLGYAFTDGERSLKRQLVNRIASGLYRLALKRVQVVLFQNPDDRQAFEQAGILATDTRTVIVNGSGVDTDFFSPKPLPVVPHFLMIARLVADKGIGEYIAAARIVRTCNSDASFHLVGPLDPNPAAFDITALEQAVAEGDIIYHGEMADVRPAIADCSVFVLPSYREGTPRSVLEAMAMARPIVTSDAPGCRETVEHGKNGYLVPIKDVGGLAEAMARLASNPELRQVMGRASYALALSKYQARDVARSILLACDLLDEHAGTTS</sequence>
<dbReference type="PANTHER" id="PTHR12526">
    <property type="entry name" value="GLYCOSYLTRANSFERASE"/>
    <property type="match status" value="1"/>
</dbReference>
<dbReference type="InterPro" id="IPR028098">
    <property type="entry name" value="Glyco_trans_4-like_N"/>
</dbReference>
<dbReference type="SUPFAM" id="SSF53756">
    <property type="entry name" value="UDP-Glycosyltransferase/glycogen phosphorylase"/>
    <property type="match status" value="1"/>
</dbReference>